<comment type="caution">
    <text evidence="1">The sequence shown here is derived from an EMBL/GenBank/DDBJ whole genome shotgun (WGS) entry which is preliminary data.</text>
</comment>
<evidence type="ECO:0000313" key="1">
    <source>
        <dbReference type="EMBL" id="RDV01026.1"/>
    </source>
</evidence>
<name>A0A371B0D3_9BRAD</name>
<sequence length="137" mass="14112">MGLIGAVAGAGFLVGCASIVEGTTQTITVDVVPPTGTCIVMREGEQLGISTPEKRAVTVSKSKNNLSFDCSAPGYQSKTQILSSDLAAATVASFFLLDLGIVDAATGAWKKYPSNVTVVLQQLPPPPPAAPPPRKRS</sequence>
<evidence type="ECO:0000313" key="2">
    <source>
        <dbReference type="Proteomes" id="UP000263993"/>
    </source>
</evidence>
<keyword evidence="2" id="KW-1185">Reference proteome</keyword>
<dbReference type="Proteomes" id="UP000263993">
    <property type="component" value="Unassembled WGS sequence"/>
</dbReference>
<dbReference type="RefSeq" id="WP_115518952.1">
    <property type="nucleotide sequence ID" value="NZ_QRGO01000004.1"/>
</dbReference>
<evidence type="ECO:0008006" key="3">
    <source>
        <dbReference type="Google" id="ProtNLM"/>
    </source>
</evidence>
<gene>
    <name evidence="1" type="ORF">DXH78_19510</name>
</gene>
<proteinExistence type="predicted"/>
<protein>
    <recommendedName>
        <fullName evidence="3">PEGA domain-containing protein</fullName>
    </recommendedName>
</protein>
<dbReference type="EMBL" id="QRGO01000004">
    <property type="protein sequence ID" value="RDV01026.1"/>
    <property type="molecule type" value="Genomic_DNA"/>
</dbReference>
<accession>A0A371B0D3</accession>
<reference evidence="2" key="1">
    <citation type="submission" date="2018-08" db="EMBL/GenBank/DDBJ databases">
        <authorList>
            <person name="Kim S.-J."/>
            <person name="Jung G.-Y."/>
        </authorList>
    </citation>
    <scope>NUCLEOTIDE SEQUENCE [LARGE SCALE GENOMIC DNA]</scope>
    <source>
        <strain evidence="2">GY_H</strain>
    </source>
</reference>
<dbReference type="AlphaFoldDB" id="A0A371B0D3"/>
<organism evidence="1 2">
    <name type="scientific">Undibacter mobilis</name>
    <dbReference type="NCBI Taxonomy" id="2292256"/>
    <lineage>
        <taxon>Bacteria</taxon>
        <taxon>Pseudomonadati</taxon>
        <taxon>Pseudomonadota</taxon>
        <taxon>Alphaproteobacteria</taxon>
        <taxon>Hyphomicrobiales</taxon>
        <taxon>Nitrobacteraceae</taxon>
        <taxon>Undibacter</taxon>
    </lineage>
</organism>